<evidence type="ECO:0000256" key="1">
    <source>
        <dbReference type="ARBA" id="ARBA00022741"/>
    </source>
</evidence>
<organism evidence="9 10">
    <name type="scientific">Symbiodinium microadriaticum</name>
    <name type="common">Dinoflagellate</name>
    <name type="synonym">Zooxanthella microadriatica</name>
    <dbReference type="NCBI Taxonomy" id="2951"/>
    <lineage>
        <taxon>Eukaryota</taxon>
        <taxon>Sar</taxon>
        <taxon>Alveolata</taxon>
        <taxon>Dinophyceae</taxon>
        <taxon>Suessiales</taxon>
        <taxon>Symbiodiniaceae</taxon>
        <taxon>Symbiodinium</taxon>
    </lineage>
</organism>
<dbReference type="CDD" id="cd17917">
    <property type="entry name" value="DEXHc_RHA-like"/>
    <property type="match status" value="1"/>
</dbReference>
<proteinExistence type="predicted"/>
<feature type="transmembrane region" description="Helical" evidence="6">
    <location>
        <begin position="480"/>
        <end position="502"/>
    </location>
</feature>
<feature type="transmembrane region" description="Helical" evidence="6">
    <location>
        <begin position="269"/>
        <end position="291"/>
    </location>
</feature>
<feature type="transmembrane region" description="Helical" evidence="6">
    <location>
        <begin position="538"/>
        <end position="558"/>
    </location>
</feature>
<feature type="transmembrane region" description="Helical" evidence="6">
    <location>
        <begin position="214"/>
        <end position="237"/>
    </location>
</feature>
<keyword evidence="3 9" id="KW-0347">Helicase</keyword>
<evidence type="ECO:0000313" key="10">
    <source>
        <dbReference type="Proteomes" id="UP000186817"/>
    </source>
</evidence>
<keyword evidence="6" id="KW-1133">Transmembrane helix</keyword>
<dbReference type="OrthoDB" id="5600252at2759"/>
<dbReference type="SUPFAM" id="SSF52540">
    <property type="entry name" value="P-loop containing nucleoside triphosphate hydrolases"/>
    <property type="match status" value="1"/>
</dbReference>
<evidence type="ECO:0000256" key="4">
    <source>
        <dbReference type="ARBA" id="ARBA00022840"/>
    </source>
</evidence>
<sequence>MMSMDKEALKCLPLPLLGAIVLHALAEFTECRKIRQRPSRPQKEAYWYTGAERRWDENWEGKDWKARTWTSKEAKKEKADRSTDKDSDQARPSGRKAKSHAAETETVTPSKPAARVELVPSLVQSLPTVLGEASAQTQLAEGFIRLSPAPRAAMLVLDGNPQETINVVSVSLAIGLVGVPVASQAAATIWSRFRYKDRQDEKSHGEVDSSSRPAAWVVSLLIYSYGLLIPALCLTLFNMMIGAVDAVVLEAKSESTFGLISLLAETGSWTGAVLVTTFAIVIPLLKLYLLLHAECIRRSKDVRQVSRARHYISFVQVISKWACPDMIAYIFLLYLVRHLNRPPINGLFTLDIGFACYTLFCWGSTISSLGIHPPRLPDESRKMDLRSPADPFTIKIFGKKGAAALMLLLFMIFAVLFILGMRWPVLGLRLDAKILKQNGLPPWQIRVMEDMHVAEHAKADVTIFQCLQTLAEFQAEAFDASALLAIIMLAVFVIGLPVLDMLTIAISSLRFFVSDAAAIVLEEAGFSLVKLSRRLRKLAMLDVLLLGVIVVVLSASIYRSQGMVLFPGWGLLVLTGAELAHYAAGWSLWGLTRVVRPAASEAKALDHPSSGTETTLEEATDDRKAAAKIFGMQISAGAVIAFSTVDLKRYEGAGVDSRLQLPIDEFRDRILQHIRENRVTHIQGETGCGKSTRLPQFILEDAKHRGEEIRMVVTQPRRMAAVTLAKRVASVLGEEIGQGTVGYRISGDTINGKLCFVTVGYLLQRLVNNPEDFQRYTHVVLDEVHERGVDADLLSLVIKLLMHCCPTVKLIVMSATLQATLFADYFSSLHPGRRSPEVLAVGARCHPVEQLFLDDLQQQQFMPNGFD</sequence>
<keyword evidence="2" id="KW-0378">Hydrolase</keyword>
<gene>
    <name evidence="9" type="primary">rha-1</name>
    <name evidence="9" type="ORF">AK812_SmicGene40162</name>
</gene>
<dbReference type="EMBL" id="LSRX01001471">
    <property type="protein sequence ID" value="OLP79540.1"/>
    <property type="molecule type" value="Genomic_DNA"/>
</dbReference>
<dbReference type="GO" id="GO:0016787">
    <property type="term" value="F:hydrolase activity"/>
    <property type="evidence" value="ECO:0007669"/>
    <property type="project" value="UniProtKB-KW"/>
</dbReference>
<evidence type="ECO:0000256" key="6">
    <source>
        <dbReference type="SAM" id="Phobius"/>
    </source>
</evidence>
<name>A0A1Q9C9E2_SYMMI</name>
<feature type="transmembrane region" description="Helical" evidence="6">
    <location>
        <begin position="352"/>
        <end position="372"/>
    </location>
</feature>
<dbReference type="GO" id="GO:0005634">
    <property type="term" value="C:nucleus"/>
    <property type="evidence" value="ECO:0007669"/>
    <property type="project" value="TreeGrafter"/>
</dbReference>
<feature type="chain" id="PRO_5012050901" evidence="7">
    <location>
        <begin position="32"/>
        <end position="867"/>
    </location>
</feature>
<evidence type="ECO:0000259" key="8">
    <source>
        <dbReference type="PROSITE" id="PS51192"/>
    </source>
</evidence>
<dbReference type="AlphaFoldDB" id="A0A1Q9C9E2"/>
<reference evidence="9 10" key="1">
    <citation type="submission" date="2016-02" db="EMBL/GenBank/DDBJ databases">
        <title>Genome analysis of coral dinoflagellate symbionts highlights evolutionary adaptations to a symbiotic lifestyle.</title>
        <authorList>
            <person name="Aranda M."/>
            <person name="Li Y."/>
            <person name="Liew Y.J."/>
            <person name="Baumgarten S."/>
            <person name="Simakov O."/>
            <person name="Wilson M."/>
            <person name="Piel J."/>
            <person name="Ashoor H."/>
            <person name="Bougouffa S."/>
            <person name="Bajic V.B."/>
            <person name="Ryu T."/>
            <person name="Ravasi T."/>
            <person name="Bayer T."/>
            <person name="Micklem G."/>
            <person name="Kim H."/>
            <person name="Bhak J."/>
            <person name="Lajeunesse T.C."/>
            <person name="Voolstra C.R."/>
        </authorList>
    </citation>
    <scope>NUCLEOTIDE SEQUENCE [LARGE SCALE GENOMIC DNA]</scope>
    <source>
        <strain evidence="9 10">CCMP2467</strain>
    </source>
</reference>
<dbReference type="SMART" id="SM00487">
    <property type="entry name" value="DEXDc"/>
    <property type="match status" value="1"/>
</dbReference>
<keyword evidence="1" id="KW-0547">Nucleotide-binding</keyword>
<feature type="compositionally biased region" description="Basic and acidic residues" evidence="5">
    <location>
        <begin position="66"/>
        <end position="89"/>
    </location>
</feature>
<dbReference type="Proteomes" id="UP000186817">
    <property type="component" value="Unassembled WGS sequence"/>
</dbReference>
<dbReference type="PROSITE" id="PS51192">
    <property type="entry name" value="HELICASE_ATP_BIND_1"/>
    <property type="match status" value="1"/>
</dbReference>
<evidence type="ECO:0000256" key="2">
    <source>
        <dbReference type="ARBA" id="ARBA00022801"/>
    </source>
</evidence>
<comment type="caution">
    <text evidence="9">The sequence shown here is derived from an EMBL/GenBank/DDBJ whole genome shotgun (WGS) entry which is preliminary data.</text>
</comment>
<feature type="transmembrane region" description="Helical" evidence="6">
    <location>
        <begin position="402"/>
        <end position="423"/>
    </location>
</feature>
<keyword evidence="6" id="KW-0812">Transmembrane</keyword>
<keyword evidence="6" id="KW-0472">Membrane</keyword>
<evidence type="ECO:0000256" key="7">
    <source>
        <dbReference type="SAM" id="SignalP"/>
    </source>
</evidence>
<feature type="domain" description="Helicase ATP-binding" evidence="8">
    <location>
        <begin position="671"/>
        <end position="835"/>
    </location>
</feature>
<protein>
    <submittedName>
        <fullName evidence="9">Putative ATP-dependent RNA helicase A</fullName>
    </submittedName>
</protein>
<keyword evidence="7" id="KW-0732">Signal</keyword>
<feature type="region of interest" description="Disordered" evidence="5">
    <location>
        <begin position="66"/>
        <end position="113"/>
    </location>
</feature>
<evidence type="ECO:0000256" key="5">
    <source>
        <dbReference type="SAM" id="MobiDB-lite"/>
    </source>
</evidence>
<dbReference type="InterPro" id="IPR027417">
    <property type="entry name" value="P-loop_NTPase"/>
</dbReference>
<feature type="signal peptide" evidence="7">
    <location>
        <begin position="1"/>
        <end position="31"/>
    </location>
</feature>
<keyword evidence="10" id="KW-1185">Reference proteome</keyword>
<keyword evidence="4" id="KW-0067">ATP-binding</keyword>
<dbReference type="GO" id="GO:0004386">
    <property type="term" value="F:helicase activity"/>
    <property type="evidence" value="ECO:0007669"/>
    <property type="project" value="UniProtKB-KW"/>
</dbReference>
<dbReference type="Pfam" id="PF00270">
    <property type="entry name" value="DEAD"/>
    <property type="match status" value="1"/>
</dbReference>
<dbReference type="PANTHER" id="PTHR18934:SF237">
    <property type="entry name" value="ATP-DEPENDENT DNA_RNA HELICASE DHX36"/>
    <property type="match status" value="1"/>
</dbReference>
<dbReference type="PANTHER" id="PTHR18934">
    <property type="entry name" value="ATP-DEPENDENT RNA HELICASE"/>
    <property type="match status" value="1"/>
</dbReference>
<accession>A0A1Q9C9E2</accession>
<feature type="transmembrane region" description="Helical" evidence="6">
    <location>
        <begin position="564"/>
        <end position="584"/>
    </location>
</feature>
<evidence type="ECO:0000256" key="3">
    <source>
        <dbReference type="ARBA" id="ARBA00022806"/>
    </source>
</evidence>
<dbReference type="Gene3D" id="3.40.50.300">
    <property type="entry name" value="P-loop containing nucleotide triphosphate hydrolases"/>
    <property type="match status" value="1"/>
</dbReference>
<dbReference type="InterPro" id="IPR014001">
    <property type="entry name" value="Helicase_ATP-bd"/>
</dbReference>
<dbReference type="GO" id="GO:0003723">
    <property type="term" value="F:RNA binding"/>
    <property type="evidence" value="ECO:0007669"/>
    <property type="project" value="TreeGrafter"/>
</dbReference>
<dbReference type="InterPro" id="IPR011545">
    <property type="entry name" value="DEAD/DEAH_box_helicase_dom"/>
</dbReference>
<evidence type="ECO:0000313" key="9">
    <source>
        <dbReference type="EMBL" id="OLP79540.1"/>
    </source>
</evidence>
<dbReference type="GO" id="GO:0005524">
    <property type="term" value="F:ATP binding"/>
    <property type="evidence" value="ECO:0007669"/>
    <property type="project" value="UniProtKB-KW"/>
</dbReference>
<feature type="transmembrane region" description="Helical" evidence="6">
    <location>
        <begin position="311"/>
        <end position="332"/>
    </location>
</feature>